<evidence type="ECO:0000313" key="1">
    <source>
        <dbReference type="EMBL" id="NYF42505.1"/>
    </source>
</evidence>
<reference evidence="1 2" key="1">
    <citation type="submission" date="2020-07" db="EMBL/GenBank/DDBJ databases">
        <title>Sequencing the genomes of 1000 actinobacteria strains.</title>
        <authorList>
            <person name="Klenk H.-P."/>
        </authorList>
    </citation>
    <scope>NUCLEOTIDE SEQUENCE [LARGE SCALE GENOMIC DNA]</scope>
    <source>
        <strain evidence="1 2">DSM 45763</strain>
    </source>
</reference>
<sequence>MWEEGFCELSVLAARQEGMITAAQAARSGIDAEILEHFKQTGLVFELDRDVYQLVSSPLGPRYAYPLAAWLSLRPEMFRWERLAGAPDAVLSHESACALHGMGSVSAPVTVFTAPEKLEASGAVKIHVSPLPEADVMVSTGVPVTTPRRTISDLVRDWAEHAEISSVLGDAVRRDLVDLRAVHRDLAPLAAEHEFPAGGREFVEYFVPDLSPGSGLSPRNIRAYAALVFPERVAETQRETIRVLRKARDPRGSGPEVDDIRDHDLSWELAAEMVGRTAQA</sequence>
<dbReference type="AlphaFoldDB" id="A0A852V8T3"/>
<evidence type="ECO:0000313" key="2">
    <source>
        <dbReference type="Proteomes" id="UP000576393"/>
    </source>
</evidence>
<evidence type="ECO:0008006" key="3">
    <source>
        <dbReference type="Google" id="ProtNLM"/>
    </source>
</evidence>
<comment type="caution">
    <text evidence="1">The sequence shown here is derived from an EMBL/GenBank/DDBJ whole genome shotgun (WGS) entry which is preliminary data.</text>
</comment>
<organism evidence="1 2">
    <name type="scientific">Streptosporangium sandarakinum</name>
    <dbReference type="NCBI Taxonomy" id="1260955"/>
    <lineage>
        <taxon>Bacteria</taxon>
        <taxon>Bacillati</taxon>
        <taxon>Actinomycetota</taxon>
        <taxon>Actinomycetes</taxon>
        <taxon>Streptosporangiales</taxon>
        <taxon>Streptosporangiaceae</taxon>
        <taxon>Streptosporangium</taxon>
    </lineage>
</organism>
<proteinExistence type="predicted"/>
<gene>
    <name evidence="1" type="ORF">HDA43_004706</name>
</gene>
<keyword evidence="2" id="KW-1185">Reference proteome</keyword>
<dbReference type="RefSeq" id="WP_179825146.1">
    <property type="nucleotide sequence ID" value="NZ_JACCCO010000002.1"/>
</dbReference>
<protein>
    <recommendedName>
        <fullName evidence="3">Transcriptional regulator, AbiEi antitoxin, Type IV TA system</fullName>
    </recommendedName>
</protein>
<name>A0A852V8T3_9ACTN</name>
<accession>A0A852V8T3</accession>
<dbReference type="Proteomes" id="UP000576393">
    <property type="component" value="Unassembled WGS sequence"/>
</dbReference>
<dbReference type="EMBL" id="JACCCO010000002">
    <property type="protein sequence ID" value="NYF42505.1"/>
    <property type="molecule type" value="Genomic_DNA"/>
</dbReference>